<comment type="caution">
    <text evidence="1">The sequence shown here is derived from an EMBL/GenBank/DDBJ whole genome shotgun (WGS) entry which is preliminary data.</text>
</comment>
<reference evidence="2" key="1">
    <citation type="journal article" date="2022" name="Mol. Ecol. Resour.">
        <title>The genomes of chicory, endive, great burdock and yacon provide insights into Asteraceae palaeo-polyploidization history and plant inulin production.</title>
        <authorList>
            <person name="Fan W."/>
            <person name="Wang S."/>
            <person name="Wang H."/>
            <person name="Wang A."/>
            <person name="Jiang F."/>
            <person name="Liu H."/>
            <person name="Zhao H."/>
            <person name="Xu D."/>
            <person name="Zhang Y."/>
        </authorList>
    </citation>
    <scope>NUCLEOTIDE SEQUENCE [LARGE SCALE GENOMIC DNA]</scope>
    <source>
        <strain evidence="2">cv. Punajuju</strain>
    </source>
</reference>
<keyword evidence="2" id="KW-1185">Reference proteome</keyword>
<protein>
    <submittedName>
        <fullName evidence="1">Uncharacterized protein</fullName>
    </submittedName>
</protein>
<dbReference type="EMBL" id="CM042010">
    <property type="protein sequence ID" value="KAI3778912.1"/>
    <property type="molecule type" value="Genomic_DNA"/>
</dbReference>
<reference evidence="1 2" key="2">
    <citation type="journal article" date="2022" name="Mol. Ecol. Resour.">
        <title>The genomes of chicory, endive, great burdock and yacon provide insights into Asteraceae paleo-polyploidization history and plant inulin production.</title>
        <authorList>
            <person name="Fan W."/>
            <person name="Wang S."/>
            <person name="Wang H."/>
            <person name="Wang A."/>
            <person name="Jiang F."/>
            <person name="Liu H."/>
            <person name="Zhao H."/>
            <person name="Xu D."/>
            <person name="Zhang Y."/>
        </authorList>
    </citation>
    <scope>NUCLEOTIDE SEQUENCE [LARGE SCALE GENOMIC DNA]</scope>
    <source>
        <strain evidence="2">cv. Punajuju</strain>
        <tissue evidence="1">Leaves</tissue>
    </source>
</reference>
<proteinExistence type="predicted"/>
<sequence length="106" mass="12175">MSKRGVVENWEETPSSQLRAFWRERLGAACYKIAPYCRGSKPPSRRLPLTSSWNIASRPHTEANRRHFGDAGSRNGENGERIRLRTKGNKDLGLNKKTRMVPDPRR</sequence>
<accession>A0ACB9G672</accession>
<gene>
    <name evidence="1" type="ORF">L2E82_08301</name>
</gene>
<organism evidence="1 2">
    <name type="scientific">Cichorium intybus</name>
    <name type="common">Chicory</name>
    <dbReference type="NCBI Taxonomy" id="13427"/>
    <lineage>
        <taxon>Eukaryota</taxon>
        <taxon>Viridiplantae</taxon>
        <taxon>Streptophyta</taxon>
        <taxon>Embryophyta</taxon>
        <taxon>Tracheophyta</taxon>
        <taxon>Spermatophyta</taxon>
        <taxon>Magnoliopsida</taxon>
        <taxon>eudicotyledons</taxon>
        <taxon>Gunneridae</taxon>
        <taxon>Pentapetalae</taxon>
        <taxon>asterids</taxon>
        <taxon>campanulids</taxon>
        <taxon>Asterales</taxon>
        <taxon>Asteraceae</taxon>
        <taxon>Cichorioideae</taxon>
        <taxon>Cichorieae</taxon>
        <taxon>Cichoriinae</taxon>
        <taxon>Cichorium</taxon>
    </lineage>
</organism>
<evidence type="ECO:0000313" key="2">
    <source>
        <dbReference type="Proteomes" id="UP001055811"/>
    </source>
</evidence>
<name>A0ACB9G672_CICIN</name>
<evidence type="ECO:0000313" key="1">
    <source>
        <dbReference type="EMBL" id="KAI3778912.1"/>
    </source>
</evidence>
<dbReference type="Proteomes" id="UP001055811">
    <property type="component" value="Linkage Group LG02"/>
</dbReference>